<name>A0A182E8A8_ONCOC</name>
<dbReference type="WBParaSite" id="nOo.2.0.1.t04263-RA">
    <property type="protein sequence ID" value="nOo.2.0.1.t04263-RA"/>
    <property type="gene ID" value="nOo.2.0.1.g04263"/>
</dbReference>
<keyword evidence="7" id="KW-1015">Disulfide bond</keyword>
<dbReference type="InterPro" id="IPR018161">
    <property type="entry name" value="Wnt_CS"/>
</dbReference>
<dbReference type="OrthoDB" id="5945655at2759"/>
<dbReference type="InterPro" id="IPR005817">
    <property type="entry name" value="Wnt"/>
</dbReference>
<keyword evidence="5" id="KW-0272">Extracellular matrix</keyword>
<dbReference type="PANTHER" id="PTHR12027">
    <property type="entry name" value="WNT RELATED"/>
    <property type="match status" value="1"/>
</dbReference>
<comment type="function">
    <text evidence="10">Ligand for members of the frizzled family of seven transmembrane receptors.</text>
</comment>
<dbReference type="Gene3D" id="3.30.2460.20">
    <property type="match status" value="1"/>
</dbReference>
<keyword evidence="12" id="KW-0472">Membrane</keyword>
<dbReference type="GO" id="GO:0005109">
    <property type="term" value="F:frizzled binding"/>
    <property type="evidence" value="ECO:0007669"/>
    <property type="project" value="TreeGrafter"/>
</dbReference>
<organism evidence="15">
    <name type="scientific">Onchocerca ochengi</name>
    <name type="common">Filarial nematode worm</name>
    <dbReference type="NCBI Taxonomy" id="42157"/>
    <lineage>
        <taxon>Eukaryota</taxon>
        <taxon>Metazoa</taxon>
        <taxon>Ecdysozoa</taxon>
        <taxon>Nematoda</taxon>
        <taxon>Chromadorea</taxon>
        <taxon>Rhabditida</taxon>
        <taxon>Spirurina</taxon>
        <taxon>Spiruromorpha</taxon>
        <taxon>Filarioidea</taxon>
        <taxon>Onchocercidae</taxon>
        <taxon>Onchocerca</taxon>
    </lineage>
</organism>
<keyword evidence="4" id="KW-0964">Secreted</keyword>
<keyword evidence="12" id="KW-0812">Transmembrane</keyword>
<dbReference type="STRING" id="42157.A0A182E8A8"/>
<dbReference type="GO" id="GO:0030182">
    <property type="term" value="P:neuron differentiation"/>
    <property type="evidence" value="ECO:0007669"/>
    <property type="project" value="TreeGrafter"/>
</dbReference>
<evidence type="ECO:0000256" key="1">
    <source>
        <dbReference type="ARBA" id="ARBA00004498"/>
    </source>
</evidence>
<dbReference type="Pfam" id="PF00110">
    <property type="entry name" value="wnt"/>
    <property type="match status" value="1"/>
</dbReference>
<protein>
    <recommendedName>
        <fullName evidence="10">Protein Wnt</fullName>
    </recommendedName>
</protein>
<feature type="transmembrane region" description="Helical" evidence="12">
    <location>
        <begin position="7"/>
        <end position="31"/>
    </location>
</feature>
<evidence type="ECO:0000256" key="6">
    <source>
        <dbReference type="ARBA" id="ARBA00022687"/>
    </source>
</evidence>
<evidence type="ECO:0000256" key="11">
    <source>
        <dbReference type="SAM" id="MobiDB-lite"/>
    </source>
</evidence>
<dbReference type="PRINTS" id="PR01349">
    <property type="entry name" value="WNTPROTEIN"/>
</dbReference>
<evidence type="ECO:0000256" key="8">
    <source>
        <dbReference type="ARBA" id="ARBA00023180"/>
    </source>
</evidence>
<evidence type="ECO:0000256" key="2">
    <source>
        <dbReference type="ARBA" id="ARBA00005683"/>
    </source>
</evidence>
<evidence type="ECO:0000256" key="10">
    <source>
        <dbReference type="RuleBase" id="RU003500"/>
    </source>
</evidence>
<evidence type="ECO:0000313" key="13">
    <source>
        <dbReference type="EMBL" id="VDK72384.1"/>
    </source>
</evidence>
<proteinExistence type="inferred from homology"/>
<evidence type="ECO:0000256" key="9">
    <source>
        <dbReference type="ARBA" id="ARBA00023288"/>
    </source>
</evidence>
<evidence type="ECO:0000256" key="4">
    <source>
        <dbReference type="ARBA" id="ARBA00022525"/>
    </source>
</evidence>
<dbReference type="PROSITE" id="PS00246">
    <property type="entry name" value="WNT1"/>
    <property type="match status" value="1"/>
</dbReference>
<evidence type="ECO:0000256" key="12">
    <source>
        <dbReference type="SAM" id="Phobius"/>
    </source>
</evidence>
<comment type="similarity">
    <text evidence="2 10">Belongs to the Wnt family.</text>
</comment>
<gene>
    <name evidence="13" type="ORF">NOO_LOCUS4263</name>
</gene>
<reference evidence="13 14" key="2">
    <citation type="submission" date="2018-08" db="EMBL/GenBank/DDBJ databases">
        <authorList>
            <person name="Laetsch R D."/>
            <person name="Stevens L."/>
            <person name="Kumar S."/>
            <person name="Blaxter L. M."/>
        </authorList>
    </citation>
    <scope>NUCLEOTIDE SEQUENCE [LARGE SCALE GENOMIC DNA]</scope>
</reference>
<dbReference type="FunFam" id="3.30.2460.20:FF:000001">
    <property type="entry name" value="Wnt homolog"/>
    <property type="match status" value="1"/>
</dbReference>
<keyword evidence="8" id="KW-0325">Glycoprotein</keyword>
<dbReference type="GO" id="GO:0060070">
    <property type="term" value="P:canonical Wnt signaling pathway"/>
    <property type="evidence" value="ECO:0007669"/>
    <property type="project" value="TreeGrafter"/>
</dbReference>
<keyword evidence="6 10" id="KW-0879">Wnt signaling pathway</keyword>
<dbReference type="AlphaFoldDB" id="A0A182E8A8"/>
<comment type="subcellular location">
    <subcellularLocation>
        <location evidence="1 10">Secreted</location>
        <location evidence="1 10">Extracellular space</location>
        <location evidence="1 10">Extracellular matrix</location>
    </subcellularLocation>
</comment>
<dbReference type="GO" id="GO:0005615">
    <property type="term" value="C:extracellular space"/>
    <property type="evidence" value="ECO:0007669"/>
    <property type="project" value="TreeGrafter"/>
</dbReference>
<dbReference type="Proteomes" id="UP000271087">
    <property type="component" value="Unassembled WGS sequence"/>
</dbReference>
<sequence length="423" mass="47619">MRTIHYFLLIYWLLLFPSLIIVSAVIDASWWSSVAQLSTANLLAGSNARPTCITLQGLSPGQARICELFRDHMPAVGAGAKSAIAANISLETINSNVTTKELILEMRRPHVMIFNLVVIGRKIIKQTINAVDEDECQHQFRNERWNCSTPYGSGYFGPVHKIGSREAAYTYSILSAGVTHEIGRRCRLGLLQSCGCSQAPRPSSINEKWAWGGCGDNIEYGYRFSRDFIDVREKEEGFPKRSTDHGRSLMNRWNNEVGRRLLKRNTSPKCKCHGVSGSCNMKTCWMQLPTMRQMGAILLGKYHTAKRIQINARGNMQIKSQPGKRDRERGGGRKNRALQTELVFLDDSPDYCIENRAQGTVGTIGRICRKGSHGSESCDFLCCGRGYNSYTKETETKCRCKFQWCCRVVCQTCINQTQVDICK</sequence>
<keyword evidence="14" id="KW-1185">Reference proteome</keyword>
<evidence type="ECO:0000256" key="7">
    <source>
        <dbReference type="ARBA" id="ARBA00023157"/>
    </source>
</evidence>
<dbReference type="CDD" id="cd19337">
    <property type="entry name" value="Wnt_Wnt5"/>
    <property type="match status" value="1"/>
</dbReference>
<dbReference type="SMART" id="SM00097">
    <property type="entry name" value="WNT1"/>
    <property type="match status" value="1"/>
</dbReference>
<dbReference type="InterPro" id="IPR043158">
    <property type="entry name" value="Wnt_C"/>
</dbReference>
<accession>A0A182E8A8</accession>
<keyword evidence="9" id="KW-0449">Lipoprotein</keyword>
<keyword evidence="12" id="KW-1133">Transmembrane helix</keyword>
<dbReference type="EMBL" id="UYRW01000934">
    <property type="protein sequence ID" value="VDK72384.1"/>
    <property type="molecule type" value="Genomic_DNA"/>
</dbReference>
<feature type="region of interest" description="Disordered" evidence="11">
    <location>
        <begin position="314"/>
        <end position="333"/>
    </location>
</feature>
<reference evidence="15" key="1">
    <citation type="submission" date="2016-06" db="UniProtKB">
        <authorList>
            <consortium name="WormBaseParasite"/>
        </authorList>
    </citation>
    <scope>IDENTIFICATION</scope>
</reference>
<dbReference type="GO" id="GO:0000902">
    <property type="term" value="P:cell morphogenesis"/>
    <property type="evidence" value="ECO:0007669"/>
    <property type="project" value="UniProtKB-ARBA"/>
</dbReference>
<dbReference type="GO" id="GO:0005125">
    <property type="term" value="F:cytokine activity"/>
    <property type="evidence" value="ECO:0007669"/>
    <property type="project" value="TreeGrafter"/>
</dbReference>
<evidence type="ECO:0000256" key="5">
    <source>
        <dbReference type="ARBA" id="ARBA00022530"/>
    </source>
</evidence>
<evidence type="ECO:0000256" key="3">
    <source>
        <dbReference type="ARBA" id="ARBA00022473"/>
    </source>
</evidence>
<dbReference type="GO" id="GO:0045165">
    <property type="term" value="P:cell fate commitment"/>
    <property type="evidence" value="ECO:0007669"/>
    <property type="project" value="TreeGrafter"/>
</dbReference>
<evidence type="ECO:0000313" key="15">
    <source>
        <dbReference type="WBParaSite" id="nOo.2.0.1.t04263-RA"/>
    </source>
</evidence>
<keyword evidence="3 10" id="KW-0217">Developmental protein</keyword>
<evidence type="ECO:0000313" key="14">
    <source>
        <dbReference type="Proteomes" id="UP000271087"/>
    </source>
</evidence>
<dbReference type="PANTHER" id="PTHR12027:SF77">
    <property type="entry name" value="PROTEIN WNT-5"/>
    <property type="match status" value="1"/>
</dbReference>